<dbReference type="InterPro" id="IPR013762">
    <property type="entry name" value="Integrase-like_cat_sf"/>
</dbReference>
<evidence type="ECO:0000259" key="2">
    <source>
        <dbReference type="PROSITE" id="PS51898"/>
    </source>
</evidence>
<keyword evidence="4" id="KW-1185">Reference proteome</keyword>
<dbReference type="RefSeq" id="WP_344434811.1">
    <property type="nucleotide sequence ID" value="NZ_BAAASL010000007.1"/>
</dbReference>
<comment type="caution">
    <text evidence="3">The sequence shown here is derived from an EMBL/GenBank/DDBJ whole genome shotgun (WGS) entry which is preliminary data.</text>
</comment>
<dbReference type="EMBL" id="BAAASL010000007">
    <property type="protein sequence ID" value="GAA2714640.1"/>
    <property type="molecule type" value="Genomic_DNA"/>
</dbReference>
<evidence type="ECO:0000313" key="3">
    <source>
        <dbReference type="EMBL" id="GAA2714640.1"/>
    </source>
</evidence>
<name>A0ABP6G4B7_9ACTN</name>
<protein>
    <recommendedName>
        <fullName evidence="2">Tyr recombinase domain-containing protein</fullName>
    </recommendedName>
</protein>
<dbReference type="Proteomes" id="UP001500886">
    <property type="component" value="Unassembled WGS sequence"/>
</dbReference>
<dbReference type="Pfam" id="PF00589">
    <property type="entry name" value="Phage_integrase"/>
    <property type="match status" value="1"/>
</dbReference>
<reference evidence="4" key="1">
    <citation type="journal article" date="2019" name="Int. J. Syst. Evol. Microbiol.">
        <title>The Global Catalogue of Microorganisms (GCM) 10K type strain sequencing project: providing services to taxonomists for standard genome sequencing and annotation.</title>
        <authorList>
            <consortium name="The Broad Institute Genomics Platform"/>
            <consortium name="The Broad Institute Genome Sequencing Center for Infectious Disease"/>
            <person name="Wu L."/>
            <person name="Ma J."/>
        </authorList>
    </citation>
    <scope>NUCLEOTIDE SEQUENCE [LARGE SCALE GENOMIC DNA]</scope>
    <source>
        <strain evidence="4">JCM 4542</strain>
    </source>
</reference>
<gene>
    <name evidence="3" type="ORF">GCM10010315_22300</name>
</gene>
<dbReference type="PROSITE" id="PS51898">
    <property type="entry name" value="TYR_RECOMBINASE"/>
    <property type="match status" value="1"/>
</dbReference>
<sequence>MTAYILRSFHRLTAKAGLPRIRIHDARHGAATLLAVGNVHPRMAMEILGHSKISVTMDVYTHVPDELKREAIAHLDRMLGRRR</sequence>
<feature type="domain" description="Tyr recombinase" evidence="2">
    <location>
        <begin position="1"/>
        <end position="73"/>
    </location>
</feature>
<keyword evidence="1" id="KW-0233">DNA recombination</keyword>
<dbReference type="Gene3D" id="1.10.443.10">
    <property type="entry name" value="Intergrase catalytic core"/>
    <property type="match status" value="1"/>
</dbReference>
<evidence type="ECO:0000256" key="1">
    <source>
        <dbReference type="ARBA" id="ARBA00023172"/>
    </source>
</evidence>
<organism evidence="3 4">
    <name type="scientific">Streptomyces luteosporeus</name>
    <dbReference type="NCBI Taxonomy" id="173856"/>
    <lineage>
        <taxon>Bacteria</taxon>
        <taxon>Bacillati</taxon>
        <taxon>Actinomycetota</taxon>
        <taxon>Actinomycetes</taxon>
        <taxon>Kitasatosporales</taxon>
        <taxon>Streptomycetaceae</taxon>
        <taxon>Streptomyces</taxon>
    </lineage>
</organism>
<evidence type="ECO:0000313" key="4">
    <source>
        <dbReference type="Proteomes" id="UP001500886"/>
    </source>
</evidence>
<dbReference type="InterPro" id="IPR002104">
    <property type="entry name" value="Integrase_catalytic"/>
</dbReference>
<dbReference type="SUPFAM" id="SSF56349">
    <property type="entry name" value="DNA breaking-rejoining enzymes"/>
    <property type="match status" value="1"/>
</dbReference>
<dbReference type="InterPro" id="IPR011010">
    <property type="entry name" value="DNA_brk_join_enz"/>
</dbReference>
<proteinExistence type="predicted"/>
<accession>A0ABP6G4B7</accession>